<dbReference type="Proteomes" id="UP000630615">
    <property type="component" value="Unassembled WGS sequence"/>
</dbReference>
<dbReference type="EMBL" id="BMKI01000002">
    <property type="protein sequence ID" value="GGC85915.1"/>
    <property type="molecule type" value="Genomic_DNA"/>
</dbReference>
<name>A0ABQ1NVX8_9ENTE</name>
<dbReference type="Pfam" id="PF00682">
    <property type="entry name" value="HMGL-like"/>
    <property type="match status" value="1"/>
</dbReference>
<dbReference type="InterPro" id="IPR000891">
    <property type="entry name" value="PYR_CT"/>
</dbReference>
<accession>A0ABQ1NVX8</accession>
<dbReference type="InterPro" id="IPR055268">
    <property type="entry name" value="PCB-like"/>
</dbReference>
<dbReference type="Gene3D" id="3.20.20.70">
    <property type="entry name" value="Aldolase class I"/>
    <property type="match status" value="1"/>
</dbReference>
<dbReference type="CDD" id="cd07937">
    <property type="entry name" value="DRE_TIM_PC_TC_5S"/>
    <property type="match status" value="1"/>
</dbReference>
<dbReference type="SUPFAM" id="SSF89000">
    <property type="entry name" value="post-HMGL domain-like"/>
    <property type="match status" value="1"/>
</dbReference>
<dbReference type="NCBIfam" id="NF006761">
    <property type="entry name" value="PRK09282.1"/>
    <property type="match status" value="1"/>
</dbReference>
<dbReference type="InterPro" id="IPR013785">
    <property type="entry name" value="Aldolase_TIM"/>
</dbReference>
<sequence length="463" mass="51832">MTKEILFTETVLRDGQQSQIATRMPTSDMLPIIQTLDEAGFHALEMWGGATFDACIRFLNEDPWERLRAIRKAVKHTKLQMLLRGQNLLGYKNYADDVVEAFVQKSIENGIDIIRVFDALNDTRNLQTSIEATKKYGGHCQPAISYTTSEFHTIDYFVNLTTELEKMGADSICIKDMAGILTPDDAYRLVTEIKSNIQVPLEVHTHATSGIAEMTYLKAVEAGADIIDTAISSFSGGTSQPATESMALALENLGYDTHLNMNKVAEIADYFNPIRDSFREEGLLNPKVKDTEPKTLLYKVPGGMLSNLLSQLTEQGLVDKYEEVLKEVPKVRADLGYPPLVTPLSQMVGTQAVMNVISGERYKIVPKEIKDYVKGLYGKPPVAISEEMTKLIIGDEEVITVRPADLLTPEMSTYEAEIKEYAKSTEDVLMYALFPQQGKDFLGRREDRFYDIPIQEVTVTLDI</sequence>
<gene>
    <name evidence="2" type="ORF">GCM10011573_14460</name>
</gene>
<evidence type="ECO:0000313" key="2">
    <source>
        <dbReference type="EMBL" id="GGC85915.1"/>
    </source>
</evidence>
<dbReference type="RefSeq" id="WP_088269302.1">
    <property type="nucleotide sequence ID" value="NZ_BMKI01000002.1"/>
</dbReference>
<protein>
    <submittedName>
        <fullName evidence="2">Oxaloacetate decarboxylase</fullName>
    </submittedName>
</protein>
<evidence type="ECO:0000313" key="3">
    <source>
        <dbReference type="Proteomes" id="UP000630615"/>
    </source>
</evidence>
<reference evidence="3" key="1">
    <citation type="journal article" date="2019" name="Int. J. Syst. Evol. Microbiol.">
        <title>The Global Catalogue of Microorganisms (GCM) 10K type strain sequencing project: providing services to taxonomists for standard genome sequencing and annotation.</title>
        <authorList>
            <consortium name="The Broad Institute Genomics Platform"/>
            <consortium name="The Broad Institute Genome Sequencing Center for Infectious Disease"/>
            <person name="Wu L."/>
            <person name="Ma J."/>
        </authorList>
    </citation>
    <scope>NUCLEOTIDE SEQUENCE [LARGE SCALE GENOMIC DNA]</scope>
    <source>
        <strain evidence="3">CGMCC 1.15942</strain>
    </source>
</reference>
<dbReference type="InterPro" id="IPR003379">
    <property type="entry name" value="Carboxylase_cons_dom"/>
</dbReference>
<comment type="caution">
    <text evidence="2">The sequence shown here is derived from an EMBL/GenBank/DDBJ whole genome shotgun (WGS) entry which is preliminary data.</text>
</comment>
<keyword evidence="3" id="KW-1185">Reference proteome</keyword>
<feature type="domain" description="Pyruvate carboxyltransferase" evidence="1">
    <location>
        <begin position="5"/>
        <end position="265"/>
    </location>
</feature>
<dbReference type="PANTHER" id="PTHR43778:SF2">
    <property type="entry name" value="PYRUVATE CARBOXYLASE, MITOCHONDRIAL"/>
    <property type="match status" value="1"/>
</dbReference>
<dbReference type="Pfam" id="PF02436">
    <property type="entry name" value="PYC_OADA"/>
    <property type="match status" value="1"/>
</dbReference>
<dbReference type="PANTHER" id="PTHR43778">
    <property type="entry name" value="PYRUVATE CARBOXYLASE"/>
    <property type="match status" value="1"/>
</dbReference>
<proteinExistence type="predicted"/>
<organism evidence="2 3">
    <name type="scientific">Enterococcus wangshanyuanii</name>
    <dbReference type="NCBI Taxonomy" id="2005703"/>
    <lineage>
        <taxon>Bacteria</taxon>
        <taxon>Bacillati</taxon>
        <taxon>Bacillota</taxon>
        <taxon>Bacilli</taxon>
        <taxon>Lactobacillales</taxon>
        <taxon>Enterococcaceae</taxon>
        <taxon>Enterococcus</taxon>
    </lineage>
</organism>
<dbReference type="PROSITE" id="PS50991">
    <property type="entry name" value="PYR_CT"/>
    <property type="match status" value="1"/>
</dbReference>
<dbReference type="SUPFAM" id="SSF51569">
    <property type="entry name" value="Aldolase"/>
    <property type="match status" value="1"/>
</dbReference>
<dbReference type="NCBIfam" id="NF008985">
    <property type="entry name" value="PRK12331.1"/>
    <property type="match status" value="1"/>
</dbReference>
<evidence type="ECO:0000259" key="1">
    <source>
        <dbReference type="PROSITE" id="PS50991"/>
    </source>
</evidence>